<comment type="caution">
    <text evidence="2">The sequence shown here is derived from an EMBL/GenBank/DDBJ whole genome shotgun (WGS) entry which is preliminary data.</text>
</comment>
<dbReference type="AlphaFoldDB" id="A0A2M7G516"/>
<comment type="similarity">
    <text evidence="1">Belongs to the BtpA family.</text>
</comment>
<dbReference type="CDD" id="cd04722">
    <property type="entry name" value="TIM_phosphate_binding"/>
    <property type="match status" value="1"/>
</dbReference>
<dbReference type="GO" id="GO:0016853">
    <property type="term" value="F:isomerase activity"/>
    <property type="evidence" value="ECO:0007669"/>
    <property type="project" value="UniProtKB-KW"/>
</dbReference>
<evidence type="ECO:0000256" key="1">
    <source>
        <dbReference type="ARBA" id="ARBA00006007"/>
    </source>
</evidence>
<reference evidence="2 3" key="1">
    <citation type="submission" date="2017-09" db="EMBL/GenBank/DDBJ databases">
        <title>Depth-based differentiation of microbial function through sediment-hosted aquifers and enrichment of novel symbionts in the deep terrestrial subsurface.</title>
        <authorList>
            <person name="Probst A.J."/>
            <person name="Ladd B."/>
            <person name="Jarett J.K."/>
            <person name="Geller-Mcgrath D.E."/>
            <person name="Sieber C.M."/>
            <person name="Emerson J.B."/>
            <person name="Anantharaman K."/>
            <person name="Thomas B.C."/>
            <person name="Malmstrom R."/>
            <person name="Stieglmeier M."/>
            <person name="Klingl A."/>
            <person name="Woyke T."/>
            <person name="Ryan C.M."/>
            <person name="Banfield J.F."/>
        </authorList>
    </citation>
    <scope>NUCLEOTIDE SEQUENCE [LARGE SCALE GENOMIC DNA]</scope>
    <source>
        <strain evidence="2">CG17_big_fil_post_rev_8_21_14_2_50_48_46</strain>
    </source>
</reference>
<dbReference type="InterPro" id="IPR011060">
    <property type="entry name" value="RibuloseP-bd_barrel"/>
</dbReference>
<dbReference type="Pfam" id="PF03437">
    <property type="entry name" value="BtpA"/>
    <property type="match status" value="1"/>
</dbReference>
<dbReference type="PANTHER" id="PTHR21381">
    <property type="entry name" value="ZGC:162297"/>
    <property type="match status" value="1"/>
</dbReference>
<keyword evidence="2" id="KW-0413">Isomerase</keyword>
<dbReference type="PIRSF" id="PIRSF005956">
    <property type="entry name" value="BtpA"/>
    <property type="match status" value="1"/>
</dbReference>
<name>A0A2M7G516_9BACT</name>
<dbReference type="EMBL" id="PFFQ01000031">
    <property type="protein sequence ID" value="PIW17037.1"/>
    <property type="molecule type" value="Genomic_DNA"/>
</dbReference>
<proteinExistence type="inferred from homology"/>
<evidence type="ECO:0000313" key="2">
    <source>
        <dbReference type="EMBL" id="PIW17037.1"/>
    </source>
</evidence>
<sequence length="270" mass="28451">MTGILSLFSRPKPVIACIHLQPLPGAPAYRGDMKAVYETALQEVEIFKQQGVDGLIVENFRDAPFYPEQLPAETVAALAAVSREIVKASGLPVGVNALRNDAPAAVAIATAAEAHFIRVNVHLGAVIADQGLIQGNAHLSLRLRAQLHSRVMIVADVGVKHAAPLAPRGLAAEAHELAERGKVDGLIVSGAFTGAETALSDLAVVKQNAALPVWVGSGATPENLTALYPHCDGLIVGSTFKQAGHAENPVDPARVSQFMQQMQSLRTEFS</sequence>
<organism evidence="2 3">
    <name type="scientific">bacterium (Candidatus Blackallbacteria) CG17_big_fil_post_rev_8_21_14_2_50_48_46</name>
    <dbReference type="NCBI Taxonomy" id="2014261"/>
    <lineage>
        <taxon>Bacteria</taxon>
        <taxon>Candidatus Blackallbacteria</taxon>
    </lineage>
</organism>
<dbReference type="InterPro" id="IPR005137">
    <property type="entry name" value="BtpA"/>
</dbReference>
<protein>
    <submittedName>
        <fullName evidence="2">Phosphorybosylanthranilate isomerase</fullName>
    </submittedName>
</protein>
<dbReference type="Proteomes" id="UP000231019">
    <property type="component" value="Unassembled WGS sequence"/>
</dbReference>
<gene>
    <name evidence="2" type="ORF">COW36_10370</name>
</gene>
<dbReference type="NCBIfam" id="TIGR00259">
    <property type="entry name" value="thylakoid_BtpA"/>
    <property type="match status" value="1"/>
</dbReference>
<evidence type="ECO:0000313" key="3">
    <source>
        <dbReference type="Proteomes" id="UP000231019"/>
    </source>
</evidence>
<dbReference type="SUPFAM" id="SSF51366">
    <property type="entry name" value="Ribulose-phoshate binding barrel"/>
    <property type="match status" value="1"/>
</dbReference>
<accession>A0A2M7G516</accession>
<dbReference type="PANTHER" id="PTHR21381:SF3">
    <property type="entry name" value="SGC REGION PROTEIN SGCQ-RELATED"/>
    <property type="match status" value="1"/>
</dbReference>